<dbReference type="PROSITE" id="PS51918">
    <property type="entry name" value="RADICAL_SAM"/>
    <property type="match status" value="1"/>
</dbReference>
<protein>
    <recommendedName>
        <fullName evidence="5">Radical SAM core domain-containing protein</fullName>
    </recommendedName>
</protein>
<dbReference type="Pfam" id="PF04055">
    <property type="entry name" value="Radical_SAM"/>
    <property type="match status" value="1"/>
</dbReference>
<dbReference type="InterPro" id="IPR013785">
    <property type="entry name" value="Aldolase_TIM"/>
</dbReference>
<evidence type="ECO:0000313" key="6">
    <source>
        <dbReference type="EMBL" id="KPJ50611.1"/>
    </source>
</evidence>
<dbReference type="SFLD" id="SFLDS00029">
    <property type="entry name" value="Radical_SAM"/>
    <property type="match status" value="1"/>
</dbReference>
<evidence type="ECO:0000259" key="5">
    <source>
        <dbReference type="PROSITE" id="PS51918"/>
    </source>
</evidence>
<dbReference type="SUPFAM" id="SSF102114">
    <property type="entry name" value="Radical SAM enzymes"/>
    <property type="match status" value="1"/>
</dbReference>
<dbReference type="PANTHER" id="PTHR11228">
    <property type="entry name" value="RADICAL SAM DOMAIN PROTEIN"/>
    <property type="match status" value="1"/>
</dbReference>
<keyword evidence="3" id="KW-0408">Iron</keyword>
<evidence type="ECO:0000313" key="7">
    <source>
        <dbReference type="Proteomes" id="UP000051124"/>
    </source>
</evidence>
<reference evidence="6 7" key="1">
    <citation type="journal article" date="2015" name="Microbiome">
        <title>Genomic resolution of linkages in carbon, nitrogen, and sulfur cycling among widespread estuary sediment bacteria.</title>
        <authorList>
            <person name="Baker B.J."/>
            <person name="Lazar C.S."/>
            <person name="Teske A.P."/>
            <person name="Dick G.J."/>
        </authorList>
    </citation>
    <scope>NUCLEOTIDE SEQUENCE [LARGE SCALE GENOMIC DNA]</scope>
    <source>
        <strain evidence="6">DG_26</strain>
    </source>
</reference>
<keyword evidence="4" id="KW-0411">Iron-sulfur</keyword>
<dbReference type="CDD" id="cd01335">
    <property type="entry name" value="Radical_SAM"/>
    <property type="match status" value="1"/>
</dbReference>
<proteinExistence type="predicted"/>
<comment type="caution">
    <text evidence="6">The sequence shown here is derived from an EMBL/GenBank/DDBJ whole genome shotgun (WGS) entry which is preliminary data.</text>
</comment>
<evidence type="ECO:0000256" key="4">
    <source>
        <dbReference type="ARBA" id="ARBA00023014"/>
    </source>
</evidence>
<sequence>MSGRFRYRLALYIHGLHKVCGARFLTHAPFFISHLITSRCNANCQTCMWKGVTEDEEDTGKILDFYEQAKRVGFISTVFWGGEPLMREDMIDILTHCKRIGFVCGLITNGYFLPERCEELSELLDFLIVSIDIPSEQLDALRGVEGIFTHATMGIDLFRQANPESKVIINAVVSKLNYRHLDDLIDYAQERSLSLNLDAMVSGPPDIDALRLSSSLERRVFSKFIVKKRKGAPIVNSFSYLQMFAEGNQDYRCHRNEIAIRVLPNGDLTNCLFPSCPIGNVYEEDLVSLLNKPSYRFLQKIGTRCRRCVDAGTVESSLFWGFKPEVVFNTLRLFLT</sequence>
<dbReference type="GO" id="GO:0051536">
    <property type="term" value="F:iron-sulfur cluster binding"/>
    <property type="evidence" value="ECO:0007669"/>
    <property type="project" value="UniProtKB-KW"/>
</dbReference>
<accession>A0A0S7WKL9</accession>
<dbReference type="AlphaFoldDB" id="A0A0S7WKL9"/>
<evidence type="ECO:0000256" key="2">
    <source>
        <dbReference type="ARBA" id="ARBA00022723"/>
    </source>
</evidence>
<name>A0A0S7WKL9_UNCT6</name>
<gene>
    <name evidence="6" type="ORF">AMJ40_02275</name>
</gene>
<keyword evidence="2" id="KW-0479">Metal-binding</keyword>
<dbReference type="InterPro" id="IPR007197">
    <property type="entry name" value="rSAM"/>
</dbReference>
<dbReference type="InterPro" id="IPR023885">
    <property type="entry name" value="4Fe4S-binding_SPASM_dom"/>
</dbReference>
<dbReference type="InterPro" id="IPR050377">
    <property type="entry name" value="Radical_SAM_PqqE_MftC-like"/>
</dbReference>
<dbReference type="GO" id="GO:0046872">
    <property type="term" value="F:metal ion binding"/>
    <property type="evidence" value="ECO:0007669"/>
    <property type="project" value="UniProtKB-KW"/>
</dbReference>
<dbReference type="InterPro" id="IPR058240">
    <property type="entry name" value="rSAM_sf"/>
</dbReference>
<organism evidence="6 7">
    <name type="scientific">candidate division TA06 bacterium DG_26</name>
    <dbReference type="NCBI Taxonomy" id="1703771"/>
    <lineage>
        <taxon>Bacteria</taxon>
        <taxon>Bacteria division TA06</taxon>
    </lineage>
</organism>
<keyword evidence="1" id="KW-0949">S-adenosyl-L-methionine</keyword>
<evidence type="ECO:0000256" key="3">
    <source>
        <dbReference type="ARBA" id="ARBA00023004"/>
    </source>
</evidence>
<evidence type="ECO:0000256" key="1">
    <source>
        <dbReference type="ARBA" id="ARBA00022691"/>
    </source>
</evidence>
<dbReference type="PANTHER" id="PTHR11228:SF7">
    <property type="entry name" value="PQQA PEPTIDE CYCLASE"/>
    <property type="match status" value="1"/>
</dbReference>
<dbReference type="EMBL" id="LIZT01000016">
    <property type="protein sequence ID" value="KPJ50611.1"/>
    <property type="molecule type" value="Genomic_DNA"/>
</dbReference>
<dbReference type="GO" id="GO:0003824">
    <property type="term" value="F:catalytic activity"/>
    <property type="evidence" value="ECO:0007669"/>
    <property type="project" value="InterPro"/>
</dbReference>
<dbReference type="SFLD" id="SFLDG01067">
    <property type="entry name" value="SPASM/twitch_domain_containing"/>
    <property type="match status" value="1"/>
</dbReference>
<dbReference type="Proteomes" id="UP000051124">
    <property type="component" value="Unassembled WGS sequence"/>
</dbReference>
<feature type="domain" description="Radical SAM core" evidence="5">
    <location>
        <begin position="26"/>
        <end position="233"/>
    </location>
</feature>
<dbReference type="Pfam" id="PF13186">
    <property type="entry name" value="SPASM"/>
    <property type="match status" value="1"/>
</dbReference>
<dbReference type="Gene3D" id="3.20.20.70">
    <property type="entry name" value="Aldolase class I"/>
    <property type="match status" value="1"/>
</dbReference>